<evidence type="ECO:0000256" key="5">
    <source>
        <dbReference type="ARBA" id="ARBA00023136"/>
    </source>
</evidence>
<accession>A0A376B2S1</accession>
<reference evidence="9" key="1">
    <citation type="submission" date="2018-06" db="EMBL/GenBank/DDBJ databases">
        <authorList>
            <person name="Guldener U."/>
        </authorList>
    </citation>
    <scope>NUCLEOTIDE SEQUENCE [LARGE SCALE GENOMIC DNA]</scope>
    <source>
        <strain evidence="9">UTAD17</strain>
    </source>
</reference>
<keyword evidence="9" id="KW-1185">Reference proteome</keyword>
<feature type="transmembrane region" description="Helical" evidence="7">
    <location>
        <begin position="41"/>
        <end position="59"/>
    </location>
</feature>
<dbReference type="GO" id="GO:0016020">
    <property type="term" value="C:membrane"/>
    <property type="evidence" value="ECO:0007669"/>
    <property type="project" value="UniProtKB-SubCell"/>
</dbReference>
<evidence type="ECO:0008006" key="10">
    <source>
        <dbReference type="Google" id="ProtNLM"/>
    </source>
</evidence>
<dbReference type="VEuPathDB" id="FungiDB:SCODWIG_00736"/>
<dbReference type="OrthoDB" id="3972494at2759"/>
<name>A0A376B2S1_9ASCO</name>
<protein>
    <recommendedName>
        <fullName evidence="10">Pore membrane protein of 33 kDa</fullName>
    </recommendedName>
</protein>
<dbReference type="Proteomes" id="UP000262825">
    <property type="component" value="Unassembled WGS sequence"/>
</dbReference>
<dbReference type="PANTHER" id="PTHR12703:SF6">
    <property type="entry name" value="PORE MEMBRANE PROTEIN OF 33 KDA"/>
    <property type="match status" value="1"/>
</dbReference>
<dbReference type="AlphaFoldDB" id="A0A376B2S1"/>
<dbReference type="GO" id="GO:0071786">
    <property type="term" value="P:endoplasmic reticulum tubular network organization"/>
    <property type="evidence" value="ECO:0007669"/>
    <property type="project" value="TreeGrafter"/>
</dbReference>
<dbReference type="EMBL" id="UFAJ01000072">
    <property type="protein sequence ID" value="SSD58975.1"/>
    <property type="molecule type" value="Genomic_DNA"/>
</dbReference>
<evidence type="ECO:0000256" key="6">
    <source>
        <dbReference type="SAM" id="MobiDB-lite"/>
    </source>
</evidence>
<comment type="subcellular location">
    <subcellularLocation>
        <location evidence="1">Membrane</location>
        <topology evidence="1">Multi-pass membrane protein</topology>
    </subcellularLocation>
</comment>
<proteinExistence type="inferred from homology"/>
<feature type="transmembrane region" description="Helical" evidence="7">
    <location>
        <begin position="65"/>
        <end position="83"/>
    </location>
</feature>
<gene>
    <name evidence="8" type="ORF">SCODWIG_00736</name>
</gene>
<evidence type="ECO:0000256" key="4">
    <source>
        <dbReference type="ARBA" id="ARBA00022989"/>
    </source>
</evidence>
<keyword evidence="4 7" id="KW-1133">Transmembrane helix</keyword>
<dbReference type="Pfam" id="PF03661">
    <property type="entry name" value="TMEM33_Pom33"/>
    <property type="match status" value="1"/>
</dbReference>
<dbReference type="InterPro" id="IPR051645">
    <property type="entry name" value="PER33/POM33_regulator"/>
</dbReference>
<dbReference type="GO" id="GO:0005783">
    <property type="term" value="C:endoplasmic reticulum"/>
    <property type="evidence" value="ECO:0007669"/>
    <property type="project" value="TreeGrafter"/>
</dbReference>
<evidence type="ECO:0000256" key="1">
    <source>
        <dbReference type="ARBA" id="ARBA00004141"/>
    </source>
</evidence>
<evidence type="ECO:0000313" key="8">
    <source>
        <dbReference type="EMBL" id="SSD58975.1"/>
    </source>
</evidence>
<dbReference type="PANTHER" id="PTHR12703">
    <property type="entry name" value="TRANSMEMBRANE PROTEIN 33"/>
    <property type="match status" value="1"/>
</dbReference>
<evidence type="ECO:0000256" key="3">
    <source>
        <dbReference type="ARBA" id="ARBA00022692"/>
    </source>
</evidence>
<keyword evidence="3 7" id="KW-0812">Transmembrane</keyword>
<organism evidence="8 9">
    <name type="scientific">Saccharomycodes ludwigii</name>
    <dbReference type="NCBI Taxonomy" id="36035"/>
    <lineage>
        <taxon>Eukaryota</taxon>
        <taxon>Fungi</taxon>
        <taxon>Dikarya</taxon>
        <taxon>Ascomycota</taxon>
        <taxon>Saccharomycotina</taxon>
        <taxon>Saccharomycetes</taxon>
        <taxon>Saccharomycodales</taxon>
        <taxon>Saccharomycodaceae</taxon>
        <taxon>Saccharomycodes</taxon>
    </lineage>
</organism>
<feature type="region of interest" description="Disordered" evidence="6">
    <location>
        <begin position="1"/>
        <end position="20"/>
    </location>
</feature>
<evidence type="ECO:0000256" key="7">
    <source>
        <dbReference type="SAM" id="Phobius"/>
    </source>
</evidence>
<sequence length="289" mass="33255">MSSTSRTNTPQNKNTHASANASRITTTPFQRLILLTKTTQFAWFVGHFTTFLSFIFYNLNGFPQFLYNLFYVGVLVSFGVQLYQCHFSTRRGAAGISNNIQGLISDVNFPYFIMAILWLLTPVNVIGCLPFFIFSLFHSLTYLKSILLPQVFNPNLPIISKINSFLVTNQERSMIYSANLELACLFSVFFRALLWRPRSWIVLIAYILFIRTRYHGSIFMQDSIRHWVVRLDGVLSSPNVNIKIKMAYTRLKAYIERFDLLVSQYTRNLVKGNTSGSSDKDAAETKRQQ</sequence>
<evidence type="ECO:0000256" key="2">
    <source>
        <dbReference type="ARBA" id="ARBA00007322"/>
    </source>
</evidence>
<feature type="transmembrane region" description="Helical" evidence="7">
    <location>
        <begin position="111"/>
        <end position="137"/>
    </location>
</feature>
<dbReference type="GO" id="GO:0061024">
    <property type="term" value="P:membrane organization"/>
    <property type="evidence" value="ECO:0007669"/>
    <property type="project" value="TreeGrafter"/>
</dbReference>
<keyword evidence="5 7" id="KW-0472">Membrane</keyword>
<dbReference type="InterPro" id="IPR005344">
    <property type="entry name" value="TMEM33/Pom33"/>
</dbReference>
<evidence type="ECO:0000313" key="9">
    <source>
        <dbReference type="Proteomes" id="UP000262825"/>
    </source>
</evidence>
<comment type="similarity">
    <text evidence="2">Belongs to the PER33/POM33 family.</text>
</comment>